<accession>K1SS19</accession>
<comment type="caution">
    <text evidence="1">The sequence shown here is derived from an EMBL/GenBank/DDBJ whole genome shotgun (WGS) entry which is preliminary data.</text>
</comment>
<dbReference type="AlphaFoldDB" id="K1SS19"/>
<feature type="non-terminal residue" evidence="1">
    <location>
        <position position="46"/>
    </location>
</feature>
<dbReference type="EMBL" id="AJWY01010057">
    <property type="protein sequence ID" value="EKC56605.1"/>
    <property type="molecule type" value="Genomic_DNA"/>
</dbReference>
<proteinExistence type="predicted"/>
<gene>
    <name evidence="1" type="ORF">LEA_14755</name>
</gene>
<protein>
    <submittedName>
        <fullName evidence="1">Uncharacterized protein</fullName>
    </submittedName>
</protein>
<reference evidence="1" key="1">
    <citation type="journal article" date="2013" name="Environ. Microbiol.">
        <title>Microbiota from the distal guts of lean and obese adolescents exhibit partial functional redundancy besides clear differences in community structure.</title>
        <authorList>
            <person name="Ferrer M."/>
            <person name="Ruiz A."/>
            <person name="Lanza F."/>
            <person name="Haange S.B."/>
            <person name="Oberbach A."/>
            <person name="Till H."/>
            <person name="Bargiela R."/>
            <person name="Campoy C."/>
            <person name="Segura M.T."/>
            <person name="Richter M."/>
            <person name="von Bergen M."/>
            <person name="Seifert J."/>
            <person name="Suarez A."/>
        </authorList>
    </citation>
    <scope>NUCLEOTIDE SEQUENCE</scope>
</reference>
<organism evidence="1">
    <name type="scientific">human gut metagenome</name>
    <dbReference type="NCBI Taxonomy" id="408170"/>
    <lineage>
        <taxon>unclassified sequences</taxon>
        <taxon>metagenomes</taxon>
        <taxon>organismal metagenomes</taxon>
    </lineage>
</organism>
<evidence type="ECO:0000313" key="1">
    <source>
        <dbReference type="EMBL" id="EKC56605.1"/>
    </source>
</evidence>
<sequence>MLTDALSKGGLNVPKLEGPVAEELKGKLFPGAAVGNSRLIFWLRVR</sequence>
<name>K1SS19_9ZZZZ</name>